<feature type="domain" description="DNA primase/polymerase bifunctional N-terminal" evidence="3">
    <location>
        <begin position="29"/>
        <end position="195"/>
    </location>
</feature>
<gene>
    <name evidence="4" type="ORF">L1785_22335</name>
</gene>
<organism evidence="4 5">
    <name type="scientific">Antribacter soli</name>
    <dbReference type="NCBI Taxonomy" id="2910976"/>
    <lineage>
        <taxon>Bacteria</taxon>
        <taxon>Bacillati</taxon>
        <taxon>Actinomycetota</taxon>
        <taxon>Actinomycetes</taxon>
        <taxon>Micrococcales</taxon>
        <taxon>Promicromonosporaceae</taxon>
        <taxon>Antribacter</taxon>
    </lineage>
</organism>
<evidence type="ECO:0000259" key="3">
    <source>
        <dbReference type="SMART" id="SM00943"/>
    </source>
</evidence>
<accession>A0AA41U982</accession>
<comment type="caution">
    <text evidence="4">The sequence shown here is derived from an EMBL/GenBank/DDBJ whole genome shotgun (WGS) entry which is preliminary data.</text>
</comment>
<name>A0AA41U982_9MICO</name>
<evidence type="ECO:0000313" key="5">
    <source>
        <dbReference type="Proteomes" id="UP001165405"/>
    </source>
</evidence>
<reference evidence="4" key="1">
    <citation type="submission" date="2022-01" db="EMBL/GenBank/DDBJ databases">
        <title>Antribacter sp. nov., isolated from Guizhou of China.</title>
        <authorList>
            <person name="Chengliang C."/>
            <person name="Ya Z."/>
        </authorList>
    </citation>
    <scope>NUCLEOTIDE SEQUENCE</scope>
    <source>
        <strain evidence="4">KLBMP 9083</strain>
    </source>
</reference>
<keyword evidence="5" id="KW-1185">Reference proteome</keyword>
<sequence>MDTQAGTRLDQRSRAVVAAFAATTVSDALRLLVRAGVPVFPCAPDAKRPLTLHGFQDATTDPREVARWWRRWPEANLAIPTGGASGWDVVDVDVHGEESGRDAFEASLRRGLTGGWAFTVRTPSGGLHGYYPNTARQACWQVPDAHVDFRSDGGYVLVPPSRVVYDDGASGTYQLTTVTRQTPRPVDGPALRAFLSPEPTFTQRPGTTAAADAQRADPARLADWVATRPEGGRNAGLFWAACRLAEHGHDYATALATVGNAALNAGLGPREAEATIRSAFRRAQRAAHPATGRAAPPHAPGGGRRPDPPEAVFS</sequence>
<dbReference type="Proteomes" id="UP001165405">
    <property type="component" value="Unassembled WGS sequence"/>
</dbReference>
<feature type="compositionally biased region" description="Low complexity" evidence="1">
    <location>
        <begin position="286"/>
        <end position="296"/>
    </location>
</feature>
<feature type="domain" description="Primase C-terminal 1" evidence="2">
    <location>
        <begin position="222"/>
        <end position="285"/>
    </location>
</feature>
<dbReference type="SMART" id="SM00942">
    <property type="entry name" value="PriCT_1"/>
    <property type="match status" value="1"/>
</dbReference>
<proteinExistence type="predicted"/>
<dbReference type="InterPro" id="IPR014820">
    <property type="entry name" value="PriCT_1"/>
</dbReference>
<dbReference type="Pfam" id="PF09250">
    <property type="entry name" value="Prim-Pol"/>
    <property type="match status" value="1"/>
</dbReference>
<dbReference type="EMBL" id="JAKGSG010000069">
    <property type="protein sequence ID" value="MCF4123703.1"/>
    <property type="molecule type" value="Genomic_DNA"/>
</dbReference>
<evidence type="ECO:0000313" key="4">
    <source>
        <dbReference type="EMBL" id="MCF4123703.1"/>
    </source>
</evidence>
<dbReference type="CDD" id="cd04859">
    <property type="entry name" value="Prim_Pol"/>
    <property type="match status" value="1"/>
</dbReference>
<dbReference type="InterPro" id="IPR015330">
    <property type="entry name" value="DNA_primase/pol_bifunc_N"/>
</dbReference>
<dbReference type="AlphaFoldDB" id="A0AA41U982"/>
<evidence type="ECO:0000256" key="1">
    <source>
        <dbReference type="SAM" id="MobiDB-lite"/>
    </source>
</evidence>
<evidence type="ECO:0000259" key="2">
    <source>
        <dbReference type="SMART" id="SM00942"/>
    </source>
</evidence>
<dbReference type="RefSeq" id="WP_236091450.1">
    <property type="nucleotide sequence ID" value="NZ_JAKGSG010000069.1"/>
</dbReference>
<dbReference type="SMART" id="SM00943">
    <property type="entry name" value="Prim-Pol"/>
    <property type="match status" value="1"/>
</dbReference>
<feature type="region of interest" description="Disordered" evidence="1">
    <location>
        <begin position="282"/>
        <end position="314"/>
    </location>
</feature>
<dbReference type="SUPFAM" id="SSF56747">
    <property type="entry name" value="Prim-pol domain"/>
    <property type="match status" value="1"/>
</dbReference>
<protein>
    <submittedName>
        <fullName evidence="4">Bifunctional DNA primase/polymerase</fullName>
    </submittedName>
</protein>